<reference evidence="1 2" key="1">
    <citation type="submission" date="2016-07" db="EMBL/GenBank/DDBJ databases">
        <authorList>
            <person name="Kane M.T."/>
            <person name="Pham Y.C."/>
            <person name="Reynolds Z.J."/>
            <person name="Sapienza M.S."/>
            <person name="German B.A."/>
            <person name="McDonnell J.E."/>
            <person name="Schafer C.E."/>
            <person name="Yu V.J."/>
            <person name="Furbee E.C."/>
            <person name="Grubb S.R."/>
            <person name="Warner M.H."/>
            <person name="Garlena R.A."/>
            <person name="Russell D.A."/>
            <person name="Pope W.H."/>
            <person name="Jacobs-Sera D."/>
            <person name="Hendrix R.W."/>
            <person name="Hatfull G.F."/>
        </authorList>
    </citation>
    <scope>NUCLEOTIDE SEQUENCE [LARGE SCALE GENOMIC DNA]</scope>
</reference>
<sequence>MLAGWLPWARMENTELFDKSKPAGSCAAIECTMPATHEEFAEGRHLRFANGIELPKASVSFSAKLCDSHTLYDTGMIIRPDNP</sequence>
<evidence type="ECO:0000313" key="1">
    <source>
        <dbReference type="EMBL" id="AOE45078.1"/>
    </source>
</evidence>
<dbReference type="Proteomes" id="UP000203771">
    <property type="component" value="Segment"/>
</dbReference>
<name>A0A1B3B267_9CAUD</name>
<proteinExistence type="predicted"/>
<gene>
    <name evidence="1" type="primary">31</name>
    <name evidence="1" type="ORF">SEA_ZIRINKA_31</name>
</gene>
<evidence type="ECO:0000313" key="2">
    <source>
        <dbReference type="Proteomes" id="UP000203771"/>
    </source>
</evidence>
<dbReference type="EMBL" id="KX557287">
    <property type="protein sequence ID" value="AOE45078.1"/>
    <property type="molecule type" value="Genomic_DNA"/>
</dbReference>
<keyword evidence="2" id="KW-1185">Reference proteome</keyword>
<dbReference type="GeneID" id="29067613"/>
<organism evidence="1 2">
    <name type="scientific">Gordonia phage Zirinka</name>
    <dbReference type="NCBI Taxonomy" id="1887656"/>
    <lineage>
        <taxon>Viruses</taxon>
        <taxon>Duplodnaviria</taxon>
        <taxon>Heunggongvirae</taxon>
        <taxon>Uroviricota</taxon>
        <taxon>Caudoviricetes</taxon>
        <taxon>Nymbaxtervirinae</taxon>
        <taxon>Nymphadoravirus</taxon>
        <taxon>Nymphadoravirus zirinka</taxon>
    </lineage>
</organism>
<accession>A0A1B3B267</accession>
<dbReference type="RefSeq" id="YP_009289691.1">
    <property type="nucleotide sequence ID" value="NC_031097.1"/>
</dbReference>
<protein>
    <submittedName>
        <fullName evidence="1">Uncharacterized protein</fullName>
    </submittedName>
</protein>
<dbReference type="KEGG" id="vg:29067613"/>